<protein>
    <submittedName>
        <fullName evidence="5">Kelch domain-containing protein 3</fullName>
    </submittedName>
</protein>
<keyword evidence="1" id="KW-0880">Kelch repeat</keyword>
<dbReference type="InterPro" id="IPR015915">
    <property type="entry name" value="Kelch-typ_b-propeller"/>
</dbReference>
<dbReference type="PANTHER" id="PTHR46093">
    <property type="entry name" value="ACYL-COA-BINDING DOMAIN-CONTAINING PROTEIN 5"/>
    <property type="match status" value="1"/>
</dbReference>
<dbReference type="EMBL" id="BEYU01000012">
    <property type="protein sequence ID" value="GBG25217.1"/>
    <property type="molecule type" value="Genomic_DNA"/>
</dbReference>
<evidence type="ECO:0000256" key="3">
    <source>
        <dbReference type="SAM" id="MobiDB-lite"/>
    </source>
</evidence>
<dbReference type="Pfam" id="PF24681">
    <property type="entry name" value="Kelch_KLHDC2_KLHL20_DRC7"/>
    <property type="match status" value="2"/>
</dbReference>
<reference evidence="5 6" key="1">
    <citation type="submission" date="2017-12" db="EMBL/GenBank/DDBJ databases">
        <title>Sequencing, de novo assembly and annotation of complete genome of a new Thraustochytrid species, strain FCC1311.</title>
        <authorList>
            <person name="Sedici K."/>
            <person name="Godart F."/>
            <person name="Aiese Cigliano R."/>
            <person name="Sanseverino W."/>
            <person name="Barakat M."/>
            <person name="Ortet P."/>
            <person name="Marechal E."/>
            <person name="Cagnac O."/>
            <person name="Amato A."/>
        </authorList>
    </citation>
    <scope>NUCLEOTIDE SEQUENCE [LARGE SCALE GENOMIC DNA]</scope>
</reference>
<evidence type="ECO:0000313" key="5">
    <source>
        <dbReference type="EMBL" id="GBG25217.1"/>
    </source>
</evidence>
<evidence type="ECO:0000256" key="4">
    <source>
        <dbReference type="SAM" id="Phobius"/>
    </source>
</evidence>
<dbReference type="Proteomes" id="UP000241890">
    <property type="component" value="Unassembled WGS sequence"/>
</dbReference>
<dbReference type="Gene3D" id="2.120.10.80">
    <property type="entry name" value="Kelch-type beta propeller"/>
    <property type="match status" value="2"/>
</dbReference>
<dbReference type="SUPFAM" id="SSF50965">
    <property type="entry name" value="Galactose oxidase, central domain"/>
    <property type="match status" value="1"/>
</dbReference>
<sequence>MALAVGAAAAADASGKSAAQDGDGGLEYPPCLKGIACAELGPKGPASREMVFFGGEFSRSYAMNETWLLRVADDGSDGGENPWEMLTSTGEGPSKRWKSSLTTTGSSTESARGNSILLLFGGSANDAMIEADEDDDEAAGDLYDDLWKLQIADEGATADWTRLGPTDDAQSGETWPLARRAHSAVWLQHQLVIMGGRGPDGQTLSDVWAYDVNAGSFTALQEFPGEPRKGHTACVFLGAFLPAGAEWSSMWGAAKNMPSMIIFGGRKNSAEYLNDVWALAWNGKTSSKKQTWLQLDAGGSSKNDSDDGSRIRPSKRNHHTAVMRENIMLIFGGRSSHASYTVHNDLWAFDVVSARWSEVQPLAASHEKSAGRMEHCAVLLNNNRLMTIVAGQDGSSQRRNDAWTFNLETGVWNEVFESRCVAPVSRVVVIVSLVILFLGGLFVLHRWYTFQSAHGYSMI</sequence>
<keyword evidence="4" id="KW-0472">Membrane</keyword>
<evidence type="ECO:0000256" key="1">
    <source>
        <dbReference type="ARBA" id="ARBA00022441"/>
    </source>
</evidence>
<keyword evidence="4" id="KW-0812">Transmembrane</keyword>
<dbReference type="InterPro" id="IPR011043">
    <property type="entry name" value="Gal_Oxase/kelch_b-propeller"/>
</dbReference>
<keyword evidence="2" id="KW-0677">Repeat</keyword>
<accession>A0A2R5G2G4</accession>
<keyword evidence="6" id="KW-1185">Reference proteome</keyword>
<dbReference type="PANTHER" id="PTHR46093:SF18">
    <property type="entry name" value="FIBRONECTIN TYPE-III DOMAIN-CONTAINING PROTEIN"/>
    <property type="match status" value="1"/>
</dbReference>
<dbReference type="AlphaFoldDB" id="A0A2R5G2G4"/>
<name>A0A2R5G2G4_9STRA</name>
<keyword evidence="4" id="KW-1133">Transmembrane helix</keyword>
<feature type="compositionally biased region" description="Low complexity" evidence="3">
    <location>
        <begin position="99"/>
        <end position="109"/>
    </location>
</feature>
<feature type="transmembrane region" description="Helical" evidence="4">
    <location>
        <begin position="427"/>
        <end position="448"/>
    </location>
</feature>
<dbReference type="InParanoid" id="A0A2R5G2G4"/>
<gene>
    <name evidence="5" type="ORF">FCC1311_014342</name>
</gene>
<proteinExistence type="predicted"/>
<feature type="region of interest" description="Disordered" evidence="3">
    <location>
        <begin position="296"/>
        <end position="317"/>
    </location>
</feature>
<comment type="caution">
    <text evidence="5">The sequence shown here is derived from an EMBL/GenBank/DDBJ whole genome shotgun (WGS) entry which is preliminary data.</text>
</comment>
<feature type="region of interest" description="Disordered" evidence="3">
    <location>
        <begin position="78"/>
        <end position="109"/>
    </location>
</feature>
<evidence type="ECO:0000313" key="6">
    <source>
        <dbReference type="Proteomes" id="UP000241890"/>
    </source>
</evidence>
<organism evidence="5 6">
    <name type="scientific">Hondaea fermentalgiana</name>
    <dbReference type="NCBI Taxonomy" id="2315210"/>
    <lineage>
        <taxon>Eukaryota</taxon>
        <taxon>Sar</taxon>
        <taxon>Stramenopiles</taxon>
        <taxon>Bigyra</taxon>
        <taxon>Labyrinthulomycetes</taxon>
        <taxon>Thraustochytrida</taxon>
        <taxon>Thraustochytriidae</taxon>
        <taxon>Hondaea</taxon>
    </lineage>
</organism>
<evidence type="ECO:0000256" key="2">
    <source>
        <dbReference type="ARBA" id="ARBA00022737"/>
    </source>
</evidence>
<dbReference type="OrthoDB" id="10251809at2759"/>